<evidence type="ECO:0000256" key="4">
    <source>
        <dbReference type="ARBA" id="ARBA00023136"/>
    </source>
</evidence>
<dbReference type="GO" id="GO:0016020">
    <property type="term" value="C:membrane"/>
    <property type="evidence" value="ECO:0007669"/>
    <property type="project" value="UniProtKB-SubCell"/>
</dbReference>
<dbReference type="OrthoDB" id="654481at2"/>
<gene>
    <name evidence="6" type="ORF">FVR03_03550</name>
</gene>
<dbReference type="AlphaFoldDB" id="A0A5C8KCK4"/>
<name>A0A5C8KCK4_9BACT</name>
<keyword evidence="4 5" id="KW-0472">Membrane</keyword>
<comment type="subcellular location">
    <subcellularLocation>
        <location evidence="1">Membrane</location>
        <topology evidence="1">Multi-pass membrane protein</topology>
    </subcellularLocation>
</comment>
<protein>
    <submittedName>
        <fullName evidence="6">Zinc/iron permease</fullName>
    </submittedName>
</protein>
<dbReference type="Proteomes" id="UP000321926">
    <property type="component" value="Unassembled WGS sequence"/>
</dbReference>
<reference evidence="6 7" key="1">
    <citation type="submission" date="2019-08" db="EMBL/GenBank/DDBJ databases">
        <authorList>
            <person name="Shi S."/>
        </authorList>
    </citation>
    <scope>NUCLEOTIDE SEQUENCE [LARGE SCALE GENOMIC DNA]</scope>
    <source>
        <strain evidence="6 7">GY10130</strain>
    </source>
</reference>
<organism evidence="6 7">
    <name type="scientific">Pontibacter qinzhouensis</name>
    <dbReference type="NCBI Taxonomy" id="2603253"/>
    <lineage>
        <taxon>Bacteria</taxon>
        <taxon>Pseudomonadati</taxon>
        <taxon>Bacteroidota</taxon>
        <taxon>Cytophagia</taxon>
        <taxon>Cytophagales</taxon>
        <taxon>Hymenobacteraceae</taxon>
        <taxon>Pontibacter</taxon>
    </lineage>
</organism>
<evidence type="ECO:0000256" key="5">
    <source>
        <dbReference type="SAM" id="Phobius"/>
    </source>
</evidence>
<keyword evidence="3 5" id="KW-1133">Transmembrane helix</keyword>
<proteinExistence type="predicted"/>
<accession>A0A5C8KCK4</accession>
<dbReference type="PANTHER" id="PTHR11040:SF44">
    <property type="entry name" value="PROTEIN ZNTC-RELATED"/>
    <property type="match status" value="1"/>
</dbReference>
<feature type="transmembrane region" description="Helical" evidence="5">
    <location>
        <begin position="101"/>
        <end position="120"/>
    </location>
</feature>
<sequence>MFVAIPVLFLTVVFSSFLVKIFPPTNSRWLKMALAFSGAYLFTITIIHLLPDVLLANENPHAVGYWVLAGFFLQLVLELFSHGVEHGHMHVHKHEHGRIGALPFLLLGSLFVHSFLEGSILVDQGGAQHVGHVHERNNFYVILFGVAIHHIPAAFALMSVLLSRLESFKKAFLWLLIFAIGAPMGVLFSNIFLNGLTHDSLVYTALTGIVAGNFLHISTTILFETSPDHHFNRNKLIATLLGLSLAILSDFVHF</sequence>
<evidence type="ECO:0000313" key="6">
    <source>
        <dbReference type="EMBL" id="TXK51296.1"/>
    </source>
</evidence>
<comment type="caution">
    <text evidence="6">The sequence shown here is derived from an EMBL/GenBank/DDBJ whole genome shotgun (WGS) entry which is preliminary data.</text>
</comment>
<feature type="transmembrane region" description="Helical" evidence="5">
    <location>
        <begin position="140"/>
        <end position="161"/>
    </location>
</feature>
<feature type="transmembrane region" description="Helical" evidence="5">
    <location>
        <begin position="62"/>
        <end position="80"/>
    </location>
</feature>
<keyword evidence="7" id="KW-1185">Reference proteome</keyword>
<feature type="transmembrane region" description="Helical" evidence="5">
    <location>
        <begin position="173"/>
        <end position="195"/>
    </location>
</feature>
<dbReference type="InterPro" id="IPR003689">
    <property type="entry name" value="ZIP"/>
</dbReference>
<dbReference type="Pfam" id="PF02535">
    <property type="entry name" value="Zip"/>
    <property type="match status" value="1"/>
</dbReference>
<dbReference type="GO" id="GO:0005385">
    <property type="term" value="F:zinc ion transmembrane transporter activity"/>
    <property type="evidence" value="ECO:0007669"/>
    <property type="project" value="TreeGrafter"/>
</dbReference>
<evidence type="ECO:0000256" key="2">
    <source>
        <dbReference type="ARBA" id="ARBA00022692"/>
    </source>
</evidence>
<dbReference type="PANTHER" id="PTHR11040">
    <property type="entry name" value="ZINC/IRON TRANSPORTER"/>
    <property type="match status" value="1"/>
</dbReference>
<dbReference type="RefSeq" id="WP_147920391.1">
    <property type="nucleotide sequence ID" value="NZ_VRTY01000009.1"/>
</dbReference>
<feature type="transmembrane region" description="Helical" evidence="5">
    <location>
        <begin position="6"/>
        <end position="22"/>
    </location>
</feature>
<evidence type="ECO:0000256" key="1">
    <source>
        <dbReference type="ARBA" id="ARBA00004141"/>
    </source>
</evidence>
<dbReference type="EMBL" id="VRTY01000009">
    <property type="protein sequence ID" value="TXK51296.1"/>
    <property type="molecule type" value="Genomic_DNA"/>
</dbReference>
<keyword evidence="2 5" id="KW-0812">Transmembrane</keyword>
<feature type="transmembrane region" description="Helical" evidence="5">
    <location>
        <begin position="201"/>
        <end position="223"/>
    </location>
</feature>
<evidence type="ECO:0000313" key="7">
    <source>
        <dbReference type="Proteomes" id="UP000321926"/>
    </source>
</evidence>
<feature type="transmembrane region" description="Helical" evidence="5">
    <location>
        <begin position="29"/>
        <end position="50"/>
    </location>
</feature>
<evidence type="ECO:0000256" key="3">
    <source>
        <dbReference type="ARBA" id="ARBA00022989"/>
    </source>
</evidence>